<sequence length="153" mass="17270">MRAVVQKVLEADIEVVNNVDLVHVNHIDRGLVALLGIGKDDNHTDIAYIADKLAYMRIFADDDGKMNHSVQDIDGEILLISQFTLFGDMRHGRRPSFTQAADPQHARMLYHELTDHLLDMGLKVKTGHFQTHMQVSLNNNGPVTILLDSKKQF</sequence>
<dbReference type="KEGG" id="ptes:JQU52_05195"/>
<dbReference type="GO" id="GO:0000049">
    <property type="term" value="F:tRNA binding"/>
    <property type="evidence" value="ECO:0007669"/>
    <property type="project" value="UniProtKB-UniRule"/>
</dbReference>
<dbReference type="RefSeq" id="WP_230340069.1">
    <property type="nucleotide sequence ID" value="NZ_CP069798.1"/>
</dbReference>
<dbReference type="Proteomes" id="UP000653156">
    <property type="component" value="Chromosome"/>
</dbReference>
<reference evidence="3" key="1">
    <citation type="submission" date="2021-02" db="EMBL/GenBank/DDBJ databases">
        <title>Neisseriaceae sp. 26B isolated from the cloaca of a Common Toad-headed Turtle (Mesoclemmys nasuta).</title>
        <authorList>
            <person name="Spergser J."/>
            <person name="Busse H.-J."/>
        </authorList>
    </citation>
    <scope>NUCLEOTIDE SEQUENCE</scope>
    <source>
        <strain evidence="3">26B</strain>
    </source>
</reference>
<comment type="function">
    <text evidence="2">An aminoacyl-tRNA editing enzyme that deacylates mischarged D-aminoacyl-tRNAs. Also deacylates mischarged glycyl-tRNA(Ala), protecting cells against glycine mischarging by AlaRS. Acts via tRNA-based rather than protein-based catalysis; rejects L-amino acids rather than detecting D-amino acids in the active site. By recycling D-aminoacyl-tRNA to D-amino acids and free tRNA molecules, this enzyme counteracts the toxicity associated with the formation of D-aminoacyl-tRNA entities in vivo and helps enforce protein L-homochirality.</text>
</comment>
<dbReference type="HAMAP" id="MF_00518">
    <property type="entry name" value="Deacylase_Dtd"/>
    <property type="match status" value="1"/>
</dbReference>
<keyword evidence="2 3" id="KW-0378">Hydrolase</keyword>
<evidence type="ECO:0000313" key="3">
    <source>
        <dbReference type="EMBL" id="QRQ82781.1"/>
    </source>
</evidence>
<dbReference type="InterPro" id="IPR023509">
    <property type="entry name" value="DTD-like_sf"/>
</dbReference>
<gene>
    <name evidence="2" type="primary">dtd</name>
    <name evidence="3" type="ORF">JQU52_05195</name>
</gene>
<evidence type="ECO:0000256" key="1">
    <source>
        <dbReference type="ARBA" id="ARBA00009673"/>
    </source>
</evidence>
<dbReference type="NCBIfam" id="TIGR00256">
    <property type="entry name" value="D-aminoacyl-tRNA deacylase"/>
    <property type="match status" value="1"/>
</dbReference>
<dbReference type="GO" id="GO:0043908">
    <property type="term" value="F:Ser(Gly)-tRNA(Ala) hydrolase activity"/>
    <property type="evidence" value="ECO:0007669"/>
    <property type="project" value="UniProtKB-UniRule"/>
</dbReference>
<dbReference type="GO" id="GO:0106026">
    <property type="term" value="F:Gly-tRNA(Ala) deacylase activity"/>
    <property type="evidence" value="ECO:0007669"/>
    <property type="project" value="UniProtKB-UniRule"/>
</dbReference>
<dbReference type="Pfam" id="PF02580">
    <property type="entry name" value="Tyr_Deacylase"/>
    <property type="match status" value="1"/>
</dbReference>
<keyword evidence="4" id="KW-1185">Reference proteome</keyword>
<comment type="catalytic activity">
    <reaction evidence="2">
        <text>glycyl-tRNA(Ala) + H2O = tRNA(Ala) + glycine + H(+)</text>
        <dbReference type="Rhea" id="RHEA:53744"/>
        <dbReference type="Rhea" id="RHEA-COMP:9657"/>
        <dbReference type="Rhea" id="RHEA-COMP:13640"/>
        <dbReference type="ChEBI" id="CHEBI:15377"/>
        <dbReference type="ChEBI" id="CHEBI:15378"/>
        <dbReference type="ChEBI" id="CHEBI:57305"/>
        <dbReference type="ChEBI" id="CHEBI:78442"/>
        <dbReference type="ChEBI" id="CHEBI:78522"/>
    </reaction>
</comment>
<dbReference type="FunFam" id="3.50.80.10:FF:000001">
    <property type="entry name" value="D-aminoacyl-tRNA deacylase"/>
    <property type="match status" value="1"/>
</dbReference>
<dbReference type="PANTHER" id="PTHR10472:SF5">
    <property type="entry name" value="D-AMINOACYL-TRNA DEACYLASE 1"/>
    <property type="match status" value="1"/>
</dbReference>
<protein>
    <recommendedName>
        <fullName evidence="2">D-aminoacyl-tRNA deacylase</fullName>
        <shortName evidence="2">DTD</shortName>
        <ecNumber evidence="2">3.1.1.96</ecNumber>
    </recommendedName>
    <alternativeName>
        <fullName evidence="2">Gly-tRNA(Ala) deacylase</fullName>
        <ecNumber evidence="2">3.1.1.-</ecNumber>
    </alternativeName>
</protein>
<dbReference type="Gene3D" id="3.50.80.10">
    <property type="entry name" value="D-tyrosyl-tRNA(Tyr) deacylase"/>
    <property type="match status" value="1"/>
</dbReference>
<evidence type="ECO:0000256" key="2">
    <source>
        <dbReference type="HAMAP-Rule" id="MF_00518"/>
    </source>
</evidence>
<keyword evidence="2" id="KW-0963">Cytoplasm</keyword>
<dbReference type="EC" id="3.1.1.-" evidence="2"/>
<proteinExistence type="inferred from homology"/>
<dbReference type="GO" id="GO:0005737">
    <property type="term" value="C:cytoplasm"/>
    <property type="evidence" value="ECO:0007669"/>
    <property type="project" value="UniProtKB-SubCell"/>
</dbReference>
<dbReference type="PANTHER" id="PTHR10472">
    <property type="entry name" value="D-TYROSYL-TRNA TYR DEACYLASE"/>
    <property type="match status" value="1"/>
</dbReference>
<comment type="domain">
    <text evidence="2">A Gly-cisPro motif from one monomer fits into the active site of the other monomer to allow specific chiral rejection of L-amino acids.</text>
</comment>
<dbReference type="AlphaFoldDB" id="A0A892ZHW7"/>
<accession>A0A892ZHW7</accession>
<comment type="catalytic activity">
    <reaction evidence="2">
        <text>a D-aminoacyl-tRNA + H2O = a tRNA + a D-alpha-amino acid + H(+)</text>
        <dbReference type="Rhea" id="RHEA:13953"/>
        <dbReference type="Rhea" id="RHEA-COMP:10123"/>
        <dbReference type="Rhea" id="RHEA-COMP:10124"/>
        <dbReference type="ChEBI" id="CHEBI:15377"/>
        <dbReference type="ChEBI" id="CHEBI:15378"/>
        <dbReference type="ChEBI" id="CHEBI:59871"/>
        <dbReference type="ChEBI" id="CHEBI:78442"/>
        <dbReference type="ChEBI" id="CHEBI:79333"/>
        <dbReference type="EC" id="3.1.1.96"/>
    </reaction>
</comment>
<keyword evidence="2" id="KW-0694">RNA-binding</keyword>
<comment type="subunit">
    <text evidence="2">Homodimer.</text>
</comment>
<feature type="short sequence motif" description="Gly-cisPro motif, important for rejection of L-amino acids" evidence="2">
    <location>
        <begin position="141"/>
        <end position="142"/>
    </location>
</feature>
<name>A0A892ZHW7_9NEIS</name>
<dbReference type="EMBL" id="CP069798">
    <property type="protein sequence ID" value="QRQ82781.1"/>
    <property type="molecule type" value="Genomic_DNA"/>
</dbReference>
<dbReference type="GO" id="GO:0019478">
    <property type="term" value="P:D-amino acid catabolic process"/>
    <property type="evidence" value="ECO:0007669"/>
    <property type="project" value="UniProtKB-UniRule"/>
</dbReference>
<comment type="subcellular location">
    <subcellularLocation>
        <location evidence="2">Cytoplasm</location>
    </subcellularLocation>
</comment>
<evidence type="ECO:0000313" key="4">
    <source>
        <dbReference type="Proteomes" id="UP000653156"/>
    </source>
</evidence>
<comment type="similarity">
    <text evidence="1 2">Belongs to the DTD family.</text>
</comment>
<keyword evidence="2" id="KW-0820">tRNA-binding</keyword>
<dbReference type="InterPro" id="IPR003732">
    <property type="entry name" value="Daa-tRNA_deacyls_DTD"/>
</dbReference>
<dbReference type="SUPFAM" id="SSF69500">
    <property type="entry name" value="DTD-like"/>
    <property type="match status" value="1"/>
</dbReference>
<organism evidence="3 4">
    <name type="scientific">Paralysiella testudinis</name>
    <dbReference type="NCBI Taxonomy" id="2809020"/>
    <lineage>
        <taxon>Bacteria</taxon>
        <taxon>Pseudomonadati</taxon>
        <taxon>Pseudomonadota</taxon>
        <taxon>Betaproteobacteria</taxon>
        <taxon>Neisseriales</taxon>
        <taxon>Neisseriaceae</taxon>
        <taxon>Paralysiella</taxon>
    </lineage>
</organism>
<dbReference type="EC" id="3.1.1.96" evidence="2"/>
<dbReference type="GO" id="GO:0051500">
    <property type="term" value="F:D-tyrosyl-tRNA(Tyr) deacylase activity"/>
    <property type="evidence" value="ECO:0007669"/>
    <property type="project" value="TreeGrafter"/>
</dbReference>